<comment type="caution">
    <text evidence="2">The sequence shown here is derived from an EMBL/GenBank/DDBJ whole genome shotgun (WGS) entry which is preliminary data.</text>
</comment>
<accession>A0A3E2GRM8</accession>
<feature type="non-terminal residue" evidence="2">
    <location>
        <position position="1"/>
    </location>
</feature>
<protein>
    <submittedName>
        <fullName evidence="2">Uncharacterized protein</fullName>
    </submittedName>
</protein>
<dbReference type="OrthoDB" id="3439190at2759"/>
<dbReference type="EMBL" id="NCSJ02000667">
    <property type="protein sequence ID" value="RFU23658.1"/>
    <property type="molecule type" value="Genomic_DNA"/>
</dbReference>
<feature type="non-terminal residue" evidence="2">
    <location>
        <position position="417"/>
    </location>
</feature>
<gene>
    <name evidence="2" type="ORF">B7463_g12679</name>
</gene>
<sequence length="417" mass="48226">MNQDLETDTPVDNNNKQQLEEGSEEGFEEESEEGSEEVSEESSEDSSEEDQDKNQTIEETNIQREVLEEIVMPPKQTTRSTKGSTVGESSRAARKKPTPPLPKPNPKPVPKPRTPSLDLDLDSELEDNVEQVLITTFREVKIARPDLFYGDKKKLKVYLVQTRTYLVLNDYLLLGNMHKVLIRLKDFIKKELYQRPTINKLNALIDLAIKIGNEQYKMILDKKGKSYFNRRKSNGKKDCGDLMELDVMKKGRTFKGKGKKHFEGRSKKGNSFRISSEELDKRRKNKLCFKCKLPEYMANTHKKDNKSSVTVKVGVMRILRIMDILSESSDEEGLSKEDNSSEEGDYQDLVTVLHYVIKINADNIMITRILKMDSIPIERIRHYREIWGLGKSVEQLPEAEQYYTQQERRELVEIVVE</sequence>
<evidence type="ECO:0000256" key="1">
    <source>
        <dbReference type="SAM" id="MobiDB-lite"/>
    </source>
</evidence>
<feature type="compositionally biased region" description="Polar residues" evidence="1">
    <location>
        <begin position="75"/>
        <end position="88"/>
    </location>
</feature>
<evidence type="ECO:0000313" key="2">
    <source>
        <dbReference type="EMBL" id="RFU23658.1"/>
    </source>
</evidence>
<dbReference type="Proteomes" id="UP000258309">
    <property type="component" value="Unassembled WGS sequence"/>
</dbReference>
<dbReference type="AlphaFoldDB" id="A0A3E2GRM8"/>
<name>A0A3E2GRM8_SCYLI</name>
<feature type="region of interest" description="Disordered" evidence="1">
    <location>
        <begin position="1"/>
        <end position="121"/>
    </location>
</feature>
<evidence type="ECO:0000313" key="3">
    <source>
        <dbReference type="Proteomes" id="UP000258309"/>
    </source>
</evidence>
<feature type="compositionally biased region" description="Basic and acidic residues" evidence="1">
    <location>
        <begin position="52"/>
        <end position="67"/>
    </location>
</feature>
<organism evidence="2 3">
    <name type="scientific">Scytalidium lignicola</name>
    <name type="common">Hyphomycete</name>
    <dbReference type="NCBI Taxonomy" id="5539"/>
    <lineage>
        <taxon>Eukaryota</taxon>
        <taxon>Fungi</taxon>
        <taxon>Dikarya</taxon>
        <taxon>Ascomycota</taxon>
        <taxon>Pezizomycotina</taxon>
        <taxon>Leotiomycetes</taxon>
        <taxon>Leotiomycetes incertae sedis</taxon>
        <taxon>Scytalidium</taxon>
    </lineage>
</organism>
<keyword evidence="3" id="KW-1185">Reference proteome</keyword>
<feature type="compositionally biased region" description="Pro residues" evidence="1">
    <location>
        <begin position="98"/>
        <end position="113"/>
    </location>
</feature>
<reference evidence="2 3" key="1">
    <citation type="submission" date="2018-05" db="EMBL/GenBank/DDBJ databases">
        <title>Draft genome sequence of Scytalidium lignicola DSM 105466, a ubiquitous saprotrophic fungus.</title>
        <authorList>
            <person name="Buettner E."/>
            <person name="Gebauer A.M."/>
            <person name="Hofrichter M."/>
            <person name="Liers C."/>
            <person name="Kellner H."/>
        </authorList>
    </citation>
    <scope>NUCLEOTIDE SEQUENCE [LARGE SCALE GENOMIC DNA]</scope>
    <source>
        <strain evidence="2 3">DSM 105466</strain>
    </source>
</reference>
<proteinExistence type="predicted"/>
<feature type="compositionally biased region" description="Acidic residues" evidence="1">
    <location>
        <begin position="21"/>
        <end position="51"/>
    </location>
</feature>